<evidence type="ECO:0000313" key="1">
    <source>
        <dbReference type="EMBL" id="CAI9753660.1"/>
    </source>
</evidence>
<dbReference type="Pfam" id="PF02330">
    <property type="entry name" value="MAM33"/>
    <property type="match status" value="1"/>
</dbReference>
<dbReference type="GO" id="GO:0005759">
    <property type="term" value="C:mitochondrial matrix"/>
    <property type="evidence" value="ECO:0007669"/>
    <property type="project" value="InterPro"/>
</dbReference>
<dbReference type="AlphaFoldDB" id="A0AAD1YPU4"/>
<name>A0AAD1YPU4_9LAMI</name>
<gene>
    <name evidence="1" type="ORF">FPE_LOCUS1091</name>
</gene>
<accession>A0AAD1YPU4</accession>
<sequence length="141" mass="15986">MTITMKKDALYRVYLIVRVFKRNGPCLEFGCTAYPEEIAIKSLSVKDPESSEDRIAYKGPNFMELDENLQKPFHKVSKGCSYSYSFNGLCSSEKSCKEWNSAQKEEPLKFRVSEASEVSETEKGKIGVLAKMVPQIPTLQE</sequence>
<dbReference type="InterPro" id="IPR036561">
    <property type="entry name" value="MAM33_sf"/>
</dbReference>
<dbReference type="EMBL" id="OU503036">
    <property type="protein sequence ID" value="CAI9753660.1"/>
    <property type="molecule type" value="Genomic_DNA"/>
</dbReference>
<dbReference type="InterPro" id="IPR003428">
    <property type="entry name" value="MAM33"/>
</dbReference>
<reference evidence="1" key="1">
    <citation type="submission" date="2023-05" db="EMBL/GenBank/DDBJ databases">
        <authorList>
            <person name="Huff M."/>
        </authorList>
    </citation>
    <scope>NUCLEOTIDE SEQUENCE</scope>
</reference>
<dbReference type="Gene3D" id="3.10.280.10">
    <property type="entry name" value="Mitochondrial glycoprotein"/>
    <property type="match status" value="1"/>
</dbReference>
<dbReference type="SUPFAM" id="SSF54529">
    <property type="entry name" value="Mitochondrial glycoprotein MAM33-like"/>
    <property type="match status" value="1"/>
</dbReference>
<dbReference type="Proteomes" id="UP000834106">
    <property type="component" value="Chromosome 1"/>
</dbReference>
<keyword evidence="2" id="KW-1185">Reference proteome</keyword>
<organism evidence="1 2">
    <name type="scientific">Fraxinus pennsylvanica</name>
    <dbReference type="NCBI Taxonomy" id="56036"/>
    <lineage>
        <taxon>Eukaryota</taxon>
        <taxon>Viridiplantae</taxon>
        <taxon>Streptophyta</taxon>
        <taxon>Embryophyta</taxon>
        <taxon>Tracheophyta</taxon>
        <taxon>Spermatophyta</taxon>
        <taxon>Magnoliopsida</taxon>
        <taxon>eudicotyledons</taxon>
        <taxon>Gunneridae</taxon>
        <taxon>Pentapetalae</taxon>
        <taxon>asterids</taxon>
        <taxon>lamiids</taxon>
        <taxon>Lamiales</taxon>
        <taxon>Oleaceae</taxon>
        <taxon>Oleeae</taxon>
        <taxon>Fraxinus</taxon>
    </lineage>
</organism>
<proteinExistence type="predicted"/>
<protein>
    <submittedName>
        <fullName evidence="1">Uncharacterized protein</fullName>
    </submittedName>
</protein>
<evidence type="ECO:0000313" key="2">
    <source>
        <dbReference type="Proteomes" id="UP000834106"/>
    </source>
</evidence>